<evidence type="ECO:0000313" key="8">
    <source>
        <dbReference type="EMBL" id="CAL4102290.1"/>
    </source>
</evidence>
<feature type="non-terminal residue" evidence="8">
    <location>
        <position position="108"/>
    </location>
</feature>
<dbReference type="InterPro" id="IPR036237">
    <property type="entry name" value="Xyl_isomerase-like_sf"/>
</dbReference>
<evidence type="ECO:0000256" key="2">
    <source>
        <dbReference type="ARBA" id="ARBA00011958"/>
    </source>
</evidence>
<comment type="similarity">
    <text evidence="1">Belongs to the xylose isomerase family.</text>
</comment>
<dbReference type="EMBL" id="CAXKWB010011780">
    <property type="protein sequence ID" value="CAL4102290.1"/>
    <property type="molecule type" value="Genomic_DNA"/>
</dbReference>
<dbReference type="SUPFAM" id="SSF51658">
    <property type="entry name" value="Xylose isomerase-like"/>
    <property type="match status" value="1"/>
</dbReference>
<keyword evidence="5" id="KW-0413">Isomerase</keyword>
<proteinExistence type="inferred from homology"/>
<evidence type="ECO:0000256" key="1">
    <source>
        <dbReference type="ARBA" id="ARBA00005765"/>
    </source>
</evidence>
<dbReference type="PANTHER" id="PTHR48408">
    <property type="match status" value="1"/>
</dbReference>
<reference evidence="8 9" key="1">
    <citation type="submission" date="2024-05" db="EMBL/GenBank/DDBJ databases">
        <authorList>
            <person name="Wallberg A."/>
        </authorList>
    </citation>
    <scope>NUCLEOTIDE SEQUENCE [LARGE SCALE GENOMIC DNA]</scope>
</reference>
<dbReference type="Proteomes" id="UP001497623">
    <property type="component" value="Unassembled WGS sequence"/>
</dbReference>
<dbReference type="PANTHER" id="PTHR48408:SF1">
    <property type="entry name" value="XYLOSE ISOMERASE"/>
    <property type="match status" value="1"/>
</dbReference>
<evidence type="ECO:0000256" key="5">
    <source>
        <dbReference type="ARBA" id="ARBA00023235"/>
    </source>
</evidence>
<protein>
    <recommendedName>
        <fullName evidence="2">xylose isomerase</fullName>
        <ecNumber evidence="2">5.3.1.5</ecNumber>
    </recommendedName>
</protein>
<evidence type="ECO:0000256" key="7">
    <source>
        <dbReference type="ARBA" id="ARBA00033659"/>
    </source>
</evidence>
<dbReference type="GO" id="GO:0046872">
    <property type="term" value="F:metal ion binding"/>
    <property type="evidence" value="ECO:0007669"/>
    <property type="project" value="UniProtKB-KW"/>
</dbReference>
<keyword evidence="4" id="KW-0479">Metal-binding</keyword>
<keyword evidence="3" id="KW-0859">Xylose metabolism</keyword>
<comment type="catalytic activity">
    <reaction evidence="7">
        <text>alpha-D-xylose = alpha-D-xylulofuranose</text>
        <dbReference type="Rhea" id="RHEA:22816"/>
        <dbReference type="ChEBI" id="CHEBI:28518"/>
        <dbReference type="ChEBI" id="CHEBI:188998"/>
        <dbReference type="EC" id="5.3.1.5"/>
    </reaction>
</comment>
<dbReference type="GO" id="GO:0042732">
    <property type="term" value="P:D-xylose metabolic process"/>
    <property type="evidence" value="ECO:0007669"/>
    <property type="project" value="UniProtKB-KW"/>
</dbReference>
<evidence type="ECO:0000313" key="9">
    <source>
        <dbReference type="Proteomes" id="UP001497623"/>
    </source>
</evidence>
<keyword evidence="9" id="KW-1185">Reference proteome</keyword>
<gene>
    <name evidence="8" type="ORF">MNOR_LOCUS17270</name>
</gene>
<name>A0AAV2QUK4_MEGNR</name>
<dbReference type="AlphaFoldDB" id="A0AAV2QUK4"/>
<feature type="non-terminal residue" evidence="8">
    <location>
        <position position="1"/>
    </location>
</feature>
<dbReference type="Gene3D" id="3.20.20.150">
    <property type="entry name" value="Divalent-metal-dependent TIM barrel enzymes"/>
    <property type="match status" value="1"/>
</dbReference>
<organism evidence="8 9">
    <name type="scientific">Meganyctiphanes norvegica</name>
    <name type="common">Northern krill</name>
    <name type="synonym">Thysanopoda norvegica</name>
    <dbReference type="NCBI Taxonomy" id="48144"/>
    <lineage>
        <taxon>Eukaryota</taxon>
        <taxon>Metazoa</taxon>
        <taxon>Ecdysozoa</taxon>
        <taxon>Arthropoda</taxon>
        <taxon>Crustacea</taxon>
        <taxon>Multicrustacea</taxon>
        <taxon>Malacostraca</taxon>
        <taxon>Eumalacostraca</taxon>
        <taxon>Eucarida</taxon>
        <taxon>Euphausiacea</taxon>
        <taxon>Euphausiidae</taxon>
        <taxon>Meganyctiphanes</taxon>
    </lineage>
</organism>
<evidence type="ECO:0000256" key="3">
    <source>
        <dbReference type="ARBA" id="ARBA00022629"/>
    </source>
</evidence>
<dbReference type="GO" id="GO:0009045">
    <property type="term" value="F:xylose isomerase activity"/>
    <property type="evidence" value="ECO:0007669"/>
    <property type="project" value="UniProtKB-EC"/>
</dbReference>
<evidence type="ECO:0000256" key="6">
    <source>
        <dbReference type="ARBA" id="ARBA00023277"/>
    </source>
</evidence>
<sequence>FYPQIQGIQYRPDAGPEDTLCYHHYNPTESVHGKPMEEWFKFAPCFFNSFRYMGSDDYYGDRVHQRHREWENNDNPGGQQDRFNIKTYENRLKAAFEFCHKLGVKFYA</sequence>
<comment type="caution">
    <text evidence="8">The sequence shown here is derived from an EMBL/GenBank/DDBJ whole genome shotgun (WGS) entry which is preliminary data.</text>
</comment>
<dbReference type="EC" id="5.3.1.5" evidence="2"/>
<evidence type="ECO:0000256" key="4">
    <source>
        <dbReference type="ARBA" id="ARBA00022723"/>
    </source>
</evidence>
<dbReference type="InterPro" id="IPR001998">
    <property type="entry name" value="Xylose_isomerase"/>
</dbReference>
<accession>A0AAV2QUK4</accession>
<keyword evidence="6" id="KW-0119">Carbohydrate metabolism</keyword>